<dbReference type="Pfam" id="PF00928">
    <property type="entry name" value="Adap_comp_sub"/>
    <property type="match status" value="1"/>
</dbReference>
<dbReference type="InterPro" id="IPR036168">
    <property type="entry name" value="AP2_Mu_C_sf"/>
</dbReference>
<dbReference type="GO" id="GO:0030131">
    <property type="term" value="C:clathrin adaptor complex"/>
    <property type="evidence" value="ECO:0007669"/>
    <property type="project" value="UniProtKB-UniRule"/>
</dbReference>
<name>A0AAD7IR42_9AGAR</name>
<dbReference type="InterPro" id="IPR001392">
    <property type="entry name" value="Clathrin_mu"/>
</dbReference>
<dbReference type="Gene3D" id="3.30.450.60">
    <property type="match status" value="1"/>
</dbReference>
<evidence type="ECO:0000256" key="1">
    <source>
        <dbReference type="ARBA" id="ARBA00004308"/>
    </source>
</evidence>
<dbReference type="PROSITE" id="PS51072">
    <property type="entry name" value="MHD"/>
    <property type="match status" value="1"/>
</dbReference>
<dbReference type="Gene3D" id="2.60.40.1170">
    <property type="entry name" value="Mu homology domain, subdomain B"/>
    <property type="match status" value="2"/>
</dbReference>
<evidence type="ECO:0000256" key="5">
    <source>
        <dbReference type="PIRNR" id="PIRNR005992"/>
    </source>
</evidence>
<accession>A0AAD7IR42</accession>
<dbReference type="FunFam" id="3.30.450.60:FF:000002">
    <property type="entry name" value="AP-2 complex subunit mu, putative"/>
    <property type="match status" value="1"/>
</dbReference>
<dbReference type="InterPro" id="IPR022775">
    <property type="entry name" value="AP_mu_sigma_su"/>
</dbReference>
<comment type="subcellular location">
    <subcellularLocation>
        <location evidence="1">Endomembrane system</location>
    </subcellularLocation>
</comment>
<gene>
    <name evidence="7" type="ORF">DFH07DRAFT_831332</name>
</gene>
<proteinExistence type="inferred from homology"/>
<evidence type="ECO:0000259" key="6">
    <source>
        <dbReference type="PROSITE" id="PS51072"/>
    </source>
</evidence>
<dbReference type="PROSITE" id="PS00990">
    <property type="entry name" value="CLAT_ADAPTOR_M_1"/>
    <property type="match status" value="1"/>
</dbReference>
<comment type="caution">
    <text evidence="7">The sequence shown here is derived from an EMBL/GenBank/DDBJ whole genome shotgun (WGS) entry which is preliminary data.</text>
</comment>
<keyword evidence="8" id="KW-1185">Reference proteome</keyword>
<evidence type="ECO:0000313" key="8">
    <source>
        <dbReference type="Proteomes" id="UP001215280"/>
    </source>
</evidence>
<dbReference type="PIRSF" id="PIRSF005992">
    <property type="entry name" value="Clathrin_mu"/>
    <property type="match status" value="1"/>
</dbReference>
<comment type="similarity">
    <text evidence="5">Belongs to the adaptor complexes medium subunit family.</text>
</comment>
<dbReference type="InterPro" id="IPR011012">
    <property type="entry name" value="Longin-like_dom_sf"/>
</dbReference>
<dbReference type="GO" id="GO:0006886">
    <property type="term" value="P:intracellular protein transport"/>
    <property type="evidence" value="ECO:0007669"/>
    <property type="project" value="UniProtKB-UniRule"/>
</dbReference>
<dbReference type="InterPro" id="IPR050431">
    <property type="entry name" value="Adaptor_comp_med_subunit"/>
</dbReference>
<dbReference type="GO" id="GO:0012505">
    <property type="term" value="C:endomembrane system"/>
    <property type="evidence" value="ECO:0007669"/>
    <property type="project" value="UniProtKB-SubCell"/>
</dbReference>
<dbReference type="EMBL" id="JARJLG010000095">
    <property type="protein sequence ID" value="KAJ7747173.1"/>
    <property type="molecule type" value="Genomic_DNA"/>
</dbReference>
<feature type="domain" description="MHD" evidence="6">
    <location>
        <begin position="169"/>
        <end position="426"/>
    </location>
</feature>
<dbReference type="InterPro" id="IPR028565">
    <property type="entry name" value="MHD"/>
</dbReference>
<reference evidence="7" key="1">
    <citation type="submission" date="2023-03" db="EMBL/GenBank/DDBJ databases">
        <title>Massive genome expansion in bonnet fungi (Mycena s.s.) driven by repeated elements and novel gene families across ecological guilds.</title>
        <authorList>
            <consortium name="Lawrence Berkeley National Laboratory"/>
            <person name="Harder C.B."/>
            <person name="Miyauchi S."/>
            <person name="Viragh M."/>
            <person name="Kuo A."/>
            <person name="Thoen E."/>
            <person name="Andreopoulos B."/>
            <person name="Lu D."/>
            <person name="Skrede I."/>
            <person name="Drula E."/>
            <person name="Henrissat B."/>
            <person name="Morin E."/>
            <person name="Kohler A."/>
            <person name="Barry K."/>
            <person name="LaButti K."/>
            <person name="Morin E."/>
            <person name="Salamov A."/>
            <person name="Lipzen A."/>
            <person name="Mereny Z."/>
            <person name="Hegedus B."/>
            <person name="Baldrian P."/>
            <person name="Stursova M."/>
            <person name="Weitz H."/>
            <person name="Taylor A."/>
            <person name="Grigoriev I.V."/>
            <person name="Nagy L.G."/>
            <person name="Martin F."/>
            <person name="Kauserud H."/>
        </authorList>
    </citation>
    <scope>NUCLEOTIDE SEQUENCE</scope>
    <source>
        <strain evidence="7">CBHHK188m</strain>
    </source>
</reference>
<dbReference type="CDD" id="cd14835">
    <property type="entry name" value="AP1_Mu_N"/>
    <property type="match status" value="1"/>
</dbReference>
<evidence type="ECO:0000256" key="3">
    <source>
        <dbReference type="ARBA" id="ARBA00022927"/>
    </source>
</evidence>
<keyword evidence="3 5" id="KW-0653">Protein transport</keyword>
<evidence type="ECO:0000256" key="2">
    <source>
        <dbReference type="ARBA" id="ARBA00022448"/>
    </source>
</evidence>
<dbReference type="SUPFAM" id="SSF64356">
    <property type="entry name" value="SNARE-like"/>
    <property type="match status" value="1"/>
</dbReference>
<dbReference type="InterPro" id="IPR018240">
    <property type="entry name" value="Clathrin_mu_CS"/>
</dbReference>
<sequence length="441" mass="50765">MASLIAILDLKGKPLIQRSYRDDVPASCVERFLPLVLDIEEEGQQVTPCFSSQGINYMHIRHSNLYLLALSARNSNAVETIMFLYRLTEVLVEYFKELEEESIRDNFVIIYELMDEMFDFGFPQITEPKMLQEYITQESHQLEKPVQVRPPNELTNVVSWRMEGLRYRRNEVFLDVMESVNLSVNSKGDVVRAEILGVVKMKCLLSGMPELRLGLNDKMMFENTGRVIKGKAIEMEDVKFHQCVRLARFENDRTISFIPPDGDSELMTYRLSKPDAKPPIWVEASIENHRGSRVEYLVKVIAQFKRKSTANNIEIYVPVSNDASTPKFRASTGRAEYAPDKSAFVWKIKQLAGGKEFLMRAQFLLPSVTNDEDVPKRAPITVKYEIPNFTISGIQVRYLKVVEKSGYESHPWVRYITQNGDDYSLRTAQDKGSEPIRQSTY</sequence>
<evidence type="ECO:0000313" key="7">
    <source>
        <dbReference type="EMBL" id="KAJ7747173.1"/>
    </source>
</evidence>
<dbReference type="SUPFAM" id="SSF49447">
    <property type="entry name" value="Second domain of Mu2 adaptin subunit (ap50) of ap2 adaptor"/>
    <property type="match status" value="1"/>
</dbReference>
<evidence type="ECO:0000256" key="4">
    <source>
        <dbReference type="ARBA" id="ARBA00023136"/>
    </source>
</evidence>
<dbReference type="GO" id="GO:0016192">
    <property type="term" value="P:vesicle-mediated transport"/>
    <property type="evidence" value="ECO:0007669"/>
    <property type="project" value="InterPro"/>
</dbReference>
<dbReference type="PANTHER" id="PTHR10529">
    <property type="entry name" value="AP COMPLEX SUBUNIT MU"/>
    <property type="match status" value="1"/>
</dbReference>
<dbReference type="CDD" id="cd09250">
    <property type="entry name" value="AP-1_Mu1_Cterm"/>
    <property type="match status" value="1"/>
</dbReference>
<keyword evidence="4" id="KW-0472">Membrane</keyword>
<organism evidence="7 8">
    <name type="scientific">Mycena maculata</name>
    <dbReference type="NCBI Taxonomy" id="230809"/>
    <lineage>
        <taxon>Eukaryota</taxon>
        <taxon>Fungi</taxon>
        <taxon>Dikarya</taxon>
        <taxon>Basidiomycota</taxon>
        <taxon>Agaricomycotina</taxon>
        <taxon>Agaricomycetes</taxon>
        <taxon>Agaricomycetidae</taxon>
        <taxon>Agaricales</taxon>
        <taxon>Marasmiineae</taxon>
        <taxon>Mycenaceae</taxon>
        <taxon>Mycena</taxon>
    </lineage>
</organism>
<dbReference type="AlphaFoldDB" id="A0AAD7IR42"/>
<keyword evidence="2 5" id="KW-0813">Transport</keyword>
<protein>
    <submittedName>
        <fullName evidence="7">Mu homology domain-containing protein</fullName>
    </submittedName>
</protein>
<dbReference type="Proteomes" id="UP001215280">
    <property type="component" value="Unassembled WGS sequence"/>
</dbReference>
<dbReference type="PRINTS" id="PR00314">
    <property type="entry name" value="CLATHRINADPT"/>
</dbReference>
<dbReference type="Pfam" id="PF01217">
    <property type="entry name" value="Clat_adaptor_s"/>
    <property type="match status" value="1"/>
</dbReference>